<comment type="subcellular location">
    <subcellularLocation>
        <location evidence="2">Membrane</location>
        <topology evidence="2">Single-pass type I membrane protein</topology>
    </subcellularLocation>
</comment>
<keyword evidence="14" id="KW-0325">Glycoprotein</keyword>
<evidence type="ECO:0000313" key="21">
    <source>
        <dbReference type="Ensembl" id="ENSOMEP00000000297.1"/>
    </source>
</evidence>
<dbReference type="InterPro" id="IPR050650">
    <property type="entry name" value="Type-II_Cytokine-TF_Rcpt"/>
</dbReference>
<feature type="signal peptide" evidence="18">
    <location>
        <begin position="1"/>
        <end position="19"/>
    </location>
</feature>
<feature type="chain" id="PRO_5017386275" description="Tissue factor" evidence="18">
    <location>
        <begin position="20"/>
        <end position="284"/>
    </location>
</feature>
<evidence type="ECO:0000256" key="18">
    <source>
        <dbReference type="SAM" id="SignalP"/>
    </source>
</evidence>
<keyword evidence="15" id="KW-0449">Lipoprotein</keyword>
<comment type="function">
    <text evidence="1">Initiates blood coagulation by forming a complex with circulating factor VII or VIIa. The [TF:VIIa] complex activates factors IX or X by specific limited proteolysis. TF plays a role in normal hemostasis by initiating the cell-surface assembly and propagation of the coagulation protease cascade.</text>
</comment>
<keyword evidence="11 17" id="KW-0472">Membrane</keyword>
<keyword evidence="7" id="KW-0356">Hemostasis</keyword>
<dbReference type="PaxDb" id="30732-ENSOMEP00000000297"/>
<dbReference type="STRING" id="30732.ENSOMEP00000000297"/>
<evidence type="ECO:0000256" key="12">
    <source>
        <dbReference type="ARBA" id="ARBA00023139"/>
    </source>
</evidence>
<keyword evidence="12" id="KW-0564">Palmitate</keyword>
<dbReference type="AlphaFoldDB" id="A0A3B3B559"/>
<feature type="domain" description="Interferon/interleukin receptor" evidence="20">
    <location>
        <begin position="128"/>
        <end position="229"/>
    </location>
</feature>
<proteinExistence type="inferred from homology"/>
<feature type="transmembrane region" description="Helical" evidence="17">
    <location>
        <begin position="238"/>
        <end position="266"/>
    </location>
</feature>
<evidence type="ECO:0000256" key="3">
    <source>
        <dbReference type="ARBA" id="ARBA00009197"/>
    </source>
</evidence>
<dbReference type="Gene3D" id="2.60.40.10">
    <property type="entry name" value="Immunoglobulins"/>
    <property type="match status" value="2"/>
</dbReference>
<evidence type="ECO:0000256" key="6">
    <source>
        <dbReference type="ARBA" id="ARBA00022692"/>
    </source>
</evidence>
<evidence type="ECO:0000256" key="2">
    <source>
        <dbReference type="ARBA" id="ARBA00004479"/>
    </source>
</evidence>
<dbReference type="GO" id="GO:0005886">
    <property type="term" value="C:plasma membrane"/>
    <property type="evidence" value="ECO:0007669"/>
    <property type="project" value="TreeGrafter"/>
</dbReference>
<dbReference type="InterPro" id="IPR013783">
    <property type="entry name" value="Ig-like_fold"/>
</dbReference>
<dbReference type="Pfam" id="PF01108">
    <property type="entry name" value="Tissue_fac"/>
    <property type="match status" value="1"/>
</dbReference>
<evidence type="ECO:0000256" key="16">
    <source>
        <dbReference type="ARBA" id="ARBA00031171"/>
    </source>
</evidence>
<evidence type="ECO:0000256" key="8">
    <source>
        <dbReference type="ARBA" id="ARBA00022729"/>
    </source>
</evidence>
<keyword evidence="13" id="KW-1015">Disulfide bond</keyword>
<evidence type="ECO:0000259" key="20">
    <source>
        <dbReference type="Pfam" id="PF09294"/>
    </source>
</evidence>
<dbReference type="InterPro" id="IPR036116">
    <property type="entry name" value="FN3_sf"/>
</dbReference>
<dbReference type="OrthoDB" id="8942372at2759"/>
<dbReference type="GeneTree" id="ENSGT00390000012668"/>
<accession>A0A3B3B559</accession>
<reference evidence="21" key="1">
    <citation type="submission" date="2025-08" db="UniProtKB">
        <authorList>
            <consortium name="Ensembl"/>
        </authorList>
    </citation>
    <scope>IDENTIFICATION</scope>
</reference>
<comment type="subunit">
    <text evidence="4">Interacts with HSPE; the interaction, inhibited by heparin, promotes the generation of activated factor X and activates coagulation in the presence of activated factor VII.</text>
</comment>
<evidence type="ECO:0000256" key="15">
    <source>
        <dbReference type="ARBA" id="ARBA00023288"/>
    </source>
</evidence>
<evidence type="ECO:0000256" key="4">
    <source>
        <dbReference type="ARBA" id="ARBA00011184"/>
    </source>
</evidence>
<evidence type="ECO:0000259" key="19">
    <source>
        <dbReference type="Pfam" id="PF01108"/>
    </source>
</evidence>
<dbReference type="PRINTS" id="PR00346">
    <property type="entry name" value="TISSUEFACTOR"/>
</dbReference>
<reference evidence="21" key="2">
    <citation type="submission" date="2025-09" db="UniProtKB">
        <authorList>
            <consortium name="Ensembl"/>
        </authorList>
    </citation>
    <scope>IDENTIFICATION</scope>
</reference>
<name>A0A3B3B559_ORYME</name>
<evidence type="ECO:0000256" key="5">
    <source>
        <dbReference type="ARBA" id="ARBA00018722"/>
    </source>
</evidence>
<dbReference type="PANTHER" id="PTHR20859">
    <property type="entry name" value="INTERFERON/INTERLEUKIN RECEPTOR"/>
    <property type="match status" value="1"/>
</dbReference>
<dbReference type="InterPro" id="IPR001187">
    <property type="entry name" value="Tissue_factor"/>
</dbReference>
<keyword evidence="22" id="KW-1185">Reference proteome</keyword>
<evidence type="ECO:0000256" key="11">
    <source>
        <dbReference type="ARBA" id="ARBA00023136"/>
    </source>
</evidence>
<dbReference type="GO" id="GO:0007596">
    <property type="term" value="P:blood coagulation"/>
    <property type="evidence" value="ECO:0007669"/>
    <property type="project" value="UniProtKB-KW"/>
</dbReference>
<organism evidence="21 22">
    <name type="scientific">Oryzias melastigma</name>
    <name type="common">Marine medaka</name>
    <dbReference type="NCBI Taxonomy" id="30732"/>
    <lineage>
        <taxon>Eukaryota</taxon>
        <taxon>Metazoa</taxon>
        <taxon>Chordata</taxon>
        <taxon>Craniata</taxon>
        <taxon>Vertebrata</taxon>
        <taxon>Euteleostomi</taxon>
        <taxon>Actinopterygii</taxon>
        <taxon>Neopterygii</taxon>
        <taxon>Teleostei</taxon>
        <taxon>Neoteleostei</taxon>
        <taxon>Acanthomorphata</taxon>
        <taxon>Ovalentaria</taxon>
        <taxon>Atherinomorphae</taxon>
        <taxon>Beloniformes</taxon>
        <taxon>Adrianichthyidae</taxon>
        <taxon>Oryziinae</taxon>
        <taxon>Oryzias</taxon>
    </lineage>
</organism>
<dbReference type="InterPro" id="IPR015373">
    <property type="entry name" value="Interferon/interleukin_rcp_dom"/>
</dbReference>
<sequence length="284" mass="32020">MGPTAFLFVVSVLVRCASGSFPKAQNVTWKSTNFKTLLSWHPEPSPEYSYTVEFSAIGQDKQNSPHCVLSSETFCDLTSYLTDVKACYTADVLSVPPRGVTTDLTEFPHSSSERFCPYKDTEIGRLDFELIRNEDKTSTTLQVTDSLTAVFRDGRQLSIRDIFSDQLQYKVTYWRNQSTGKKVLQSKDRNITLTDLDRGESYCFFVQALIADRSLDKQLGEVSQTKCSKNDKPSIFQVFSLGVIAAGVLLMLLLVGTVVAIVLVCYRHRKRALRRQKGLPLREI</sequence>
<dbReference type="OMA" id="LSEFPHK"/>
<dbReference type="InterPro" id="IPR003961">
    <property type="entry name" value="FN3_dom"/>
</dbReference>
<evidence type="ECO:0000256" key="7">
    <source>
        <dbReference type="ARBA" id="ARBA00022696"/>
    </source>
</evidence>
<dbReference type="PANTHER" id="PTHR20859:SF22">
    <property type="entry name" value="TISSUE FACTOR"/>
    <property type="match status" value="1"/>
</dbReference>
<evidence type="ECO:0000256" key="1">
    <source>
        <dbReference type="ARBA" id="ARBA00002201"/>
    </source>
</evidence>
<dbReference type="SUPFAM" id="SSF49265">
    <property type="entry name" value="Fibronectin type III"/>
    <property type="match status" value="2"/>
</dbReference>
<dbReference type="Ensembl" id="ENSOMET00000016074.1">
    <property type="protein sequence ID" value="ENSOMEP00000000297.1"/>
    <property type="gene ID" value="ENSOMEG00000001193.1"/>
</dbReference>
<keyword evidence="10" id="KW-0094">Blood coagulation</keyword>
<protein>
    <recommendedName>
        <fullName evidence="5">Tissue factor</fullName>
    </recommendedName>
    <alternativeName>
        <fullName evidence="16">Coagulation factor III</fullName>
    </alternativeName>
</protein>
<evidence type="ECO:0000256" key="14">
    <source>
        <dbReference type="ARBA" id="ARBA00023180"/>
    </source>
</evidence>
<evidence type="ECO:0000313" key="22">
    <source>
        <dbReference type="Proteomes" id="UP000261560"/>
    </source>
</evidence>
<feature type="domain" description="Fibronectin type-III" evidence="19">
    <location>
        <begin position="9"/>
        <end position="98"/>
    </location>
</feature>
<dbReference type="Proteomes" id="UP000261560">
    <property type="component" value="Unplaced"/>
</dbReference>
<dbReference type="GO" id="GO:0004896">
    <property type="term" value="F:cytokine receptor activity"/>
    <property type="evidence" value="ECO:0007669"/>
    <property type="project" value="TreeGrafter"/>
</dbReference>
<keyword evidence="8 18" id="KW-0732">Signal</keyword>
<evidence type="ECO:0000256" key="13">
    <source>
        <dbReference type="ARBA" id="ARBA00023157"/>
    </source>
</evidence>
<evidence type="ECO:0000256" key="10">
    <source>
        <dbReference type="ARBA" id="ARBA00023084"/>
    </source>
</evidence>
<evidence type="ECO:0000256" key="9">
    <source>
        <dbReference type="ARBA" id="ARBA00022989"/>
    </source>
</evidence>
<keyword evidence="9 17" id="KW-1133">Transmembrane helix</keyword>
<keyword evidence="6 17" id="KW-0812">Transmembrane</keyword>
<comment type="similarity">
    <text evidence="3">Belongs to the tissue factor family.</text>
</comment>
<dbReference type="FunFam" id="2.60.40.10:FF:000899">
    <property type="entry name" value="Tissue factor"/>
    <property type="match status" value="1"/>
</dbReference>
<evidence type="ECO:0000256" key="17">
    <source>
        <dbReference type="SAM" id="Phobius"/>
    </source>
</evidence>
<dbReference type="Pfam" id="PF09294">
    <property type="entry name" value="Interfer-bind"/>
    <property type="match status" value="1"/>
</dbReference>